<gene>
    <name evidence="3" type="ORF">SO802_033266</name>
</gene>
<accession>A0AAW2BEJ8</accession>
<dbReference type="GO" id="GO:0003676">
    <property type="term" value="F:nucleic acid binding"/>
    <property type="evidence" value="ECO:0007669"/>
    <property type="project" value="InterPro"/>
</dbReference>
<feature type="domain" description="RNase H type-1" evidence="2">
    <location>
        <begin position="182"/>
        <end position="303"/>
    </location>
</feature>
<reference evidence="3 4" key="1">
    <citation type="submission" date="2024-01" db="EMBL/GenBank/DDBJ databases">
        <title>A telomere-to-telomere, gap-free genome of sweet tea (Lithocarpus litseifolius).</title>
        <authorList>
            <person name="Zhou J."/>
        </authorList>
    </citation>
    <scope>NUCLEOTIDE SEQUENCE [LARGE SCALE GENOMIC DNA]</scope>
    <source>
        <strain evidence="3">Zhou-2022a</strain>
        <tissue evidence="3">Leaf</tissue>
    </source>
</reference>
<dbReference type="InterPro" id="IPR002156">
    <property type="entry name" value="RNaseH_domain"/>
</dbReference>
<dbReference type="EMBL" id="JAZDWU010000012">
    <property type="protein sequence ID" value="KAK9983741.1"/>
    <property type="molecule type" value="Genomic_DNA"/>
</dbReference>
<dbReference type="PANTHER" id="PTHR47074">
    <property type="entry name" value="BNAC02G40300D PROTEIN"/>
    <property type="match status" value="1"/>
</dbReference>
<evidence type="ECO:0000256" key="1">
    <source>
        <dbReference type="SAM" id="MobiDB-lite"/>
    </source>
</evidence>
<dbReference type="PANTHER" id="PTHR47074:SF48">
    <property type="entry name" value="POLYNUCLEOTIDYL TRANSFERASE, RIBONUCLEASE H-LIKE SUPERFAMILY PROTEIN"/>
    <property type="match status" value="1"/>
</dbReference>
<dbReference type="GO" id="GO:0004523">
    <property type="term" value="F:RNA-DNA hybrid ribonuclease activity"/>
    <property type="evidence" value="ECO:0007669"/>
    <property type="project" value="InterPro"/>
</dbReference>
<dbReference type="InterPro" id="IPR044730">
    <property type="entry name" value="RNase_H-like_dom_plant"/>
</dbReference>
<feature type="region of interest" description="Disordered" evidence="1">
    <location>
        <begin position="64"/>
        <end position="106"/>
    </location>
</feature>
<dbReference type="CDD" id="cd06222">
    <property type="entry name" value="RNase_H_like"/>
    <property type="match status" value="1"/>
</dbReference>
<dbReference type="AlphaFoldDB" id="A0AAW2BEJ8"/>
<comment type="caution">
    <text evidence="3">The sequence shown here is derived from an EMBL/GenBank/DDBJ whole genome shotgun (WGS) entry which is preliminary data.</text>
</comment>
<dbReference type="InterPro" id="IPR052929">
    <property type="entry name" value="RNase_H-like_EbsB-rel"/>
</dbReference>
<evidence type="ECO:0000313" key="4">
    <source>
        <dbReference type="Proteomes" id="UP001459277"/>
    </source>
</evidence>
<dbReference type="Gene3D" id="3.30.420.10">
    <property type="entry name" value="Ribonuclease H-like superfamily/Ribonuclease H"/>
    <property type="match status" value="1"/>
</dbReference>
<proteinExistence type="predicted"/>
<keyword evidence="4" id="KW-1185">Reference proteome</keyword>
<protein>
    <recommendedName>
        <fullName evidence="2">RNase H type-1 domain-containing protein</fullName>
    </recommendedName>
</protein>
<dbReference type="Proteomes" id="UP001459277">
    <property type="component" value="Unassembled WGS sequence"/>
</dbReference>
<sequence>MASRRDIELRRDLTYFTDIMTGDIEIDSEFLGTSQNTHVSYELVRVYDYLLSCGGSGGGGGGGRVGVRGGSGSSGGGDGNDGGDIRVGGGGGDDGSGGGGSGGGSDCGTARDLETLVVTAWAIWYNRNQWVHESKKQNACQIWDFASSLLQDYKEAVKFFQLGPSTCKLSWKKPPMGVYKINVDGATSEKGRKSSIGMIIRDYKGEAVAGLCKLLPGNFTVVETEALAVEASILLAKELGLQQVIIESNSLTVVQSISSKEVSGETGHIIQGILSILDCFSSWQIRHLKRDFNKVAHELAHYANCNETSSLGFFFNLAVNFRPEYNIKTLIAQNYTTLFWNNFIDDHGL</sequence>
<dbReference type="SUPFAM" id="SSF53098">
    <property type="entry name" value="Ribonuclease H-like"/>
    <property type="match status" value="1"/>
</dbReference>
<organism evidence="3 4">
    <name type="scientific">Lithocarpus litseifolius</name>
    <dbReference type="NCBI Taxonomy" id="425828"/>
    <lineage>
        <taxon>Eukaryota</taxon>
        <taxon>Viridiplantae</taxon>
        <taxon>Streptophyta</taxon>
        <taxon>Embryophyta</taxon>
        <taxon>Tracheophyta</taxon>
        <taxon>Spermatophyta</taxon>
        <taxon>Magnoliopsida</taxon>
        <taxon>eudicotyledons</taxon>
        <taxon>Gunneridae</taxon>
        <taxon>Pentapetalae</taxon>
        <taxon>rosids</taxon>
        <taxon>fabids</taxon>
        <taxon>Fagales</taxon>
        <taxon>Fagaceae</taxon>
        <taxon>Lithocarpus</taxon>
    </lineage>
</organism>
<dbReference type="InterPro" id="IPR012337">
    <property type="entry name" value="RNaseH-like_sf"/>
</dbReference>
<evidence type="ECO:0000259" key="2">
    <source>
        <dbReference type="Pfam" id="PF13456"/>
    </source>
</evidence>
<dbReference type="InterPro" id="IPR036397">
    <property type="entry name" value="RNaseH_sf"/>
</dbReference>
<evidence type="ECO:0000313" key="3">
    <source>
        <dbReference type="EMBL" id="KAK9983741.1"/>
    </source>
</evidence>
<dbReference type="Pfam" id="PF13456">
    <property type="entry name" value="RVT_3"/>
    <property type="match status" value="1"/>
</dbReference>
<name>A0AAW2BEJ8_9ROSI</name>